<protein>
    <submittedName>
        <fullName evidence="2">Uncharacterized protein</fullName>
    </submittedName>
</protein>
<dbReference type="GeneID" id="300575020"/>
<reference evidence="2 3" key="1">
    <citation type="submission" date="2018-01" db="EMBL/GenBank/DDBJ databases">
        <title>Genome characterization of the sugarcane-associated fungus Trichoderma ghanense CCMA-1212 and their application in lignocelulose bioconversion.</title>
        <authorList>
            <person name="Steindorff A.S."/>
            <person name="Mendes T.D."/>
            <person name="Vilela E.S.D."/>
            <person name="Rodrigues D.S."/>
            <person name="Formighieri E.F."/>
            <person name="Melo I.S."/>
            <person name="Favaro L.C.L."/>
        </authorList>
    </citation>
    <scope>NUCLEOTIDE SEQUENCE [LARGE SCALE GENOMIC DNA]</scope>
    <source>
        <strain evidence="2 3">CCMA-1212</strain>
    </source>
</reference>
<keyword evidence="3" id="KW-1185">Reference proteome</keyword>
<evidence type="ECO:0000313" key="2">
    <source>
        <dbReference type="EMBL" id="TFB05377.1"/>
    </source>
</evidence>
<evidence type="ECO:0000313" key="3">
    <source>
        <dbReference type="Proteomes" id="UP001642720"/>
    </source>
</evidence>
<feature type="compositionally biased region" description="Low complexity" evidence="1">
    <location>
        <begin position="44"/>
        <end position="60"/>
    </location>
</feature>
<comment type="caution">
    <text evidence="2">The sequence shown here is derived from an EMBL/GenBank/DDBJ whole genome shotgun (WGS) entry which is preliminary data.</text>
</comment>
<name>A0ABY2HAN5_9HYPO</name>
<feature type="region of interest" description="Disordered" evidence="1">
    <location>
        <begin position="17"/>
        <end position="78"/>
    </location>
</feature>
<accession>A0ABY2HAN5</accession>
<dbReference type="RefSeq" id="XP_073561578.1">
    <property type="nucleotide sequence ID" value="XM_073700570.1"/>
</dbReference>
<dbReference type="Proteomes" id="UP001642720">
    <property type="component" value="Unassembled WGS sequence"/>
</dbReference>
<evidence type="ECO:0000256" key="1">
    <source>
        <dbReference type="SAM" id="MobiDB-lite"/>
    </source>
</evidence>
<dbReference type="EMBL" id="PPTA01000003">
    <property type="protein sequence ID" value="TFB05377.1"/>
    <property type="molecule type" value="Genomic_DNA"/>
</dbReference>
<feature type="compositionally biased region" description="Low complexity" evidence="1">
    <location>
        <begin position="69"/>
        <end position="78"/>
    </location>
</feature>
<organism evidence="2 3">
    <name type="scientific">Trichoderma ghanense</name>
    <dbReference type="NCBI Taxonomy" id="65468"/>
    <lineage>
        <taxon>Eukaryota</taxon>
        <taxon>Fungi</taxon>
        <taxon>Dikarya</taxon>
        <taxon>Ascomycota</taxon>
        <taxon>Pezizomycotina</taxon>
        <taxon>Sordariomycetes</taxon>
        <taxon>Hypocreomycetidae</taxon>
        <taxon>Hypocreales</taxon>
        <taxon>Hypocreaceae</taxon>
        <taxon>Trichoderma</taxon>
    </lineage>
</organism>
<proteinExistence type="predicted"/>
<gene>
    <name evidence="2" type="ORF">CCMA1212_003216</name>
</gene>
<sequence>MARGGALFNTSIDHLESRVSLSRRPGVGSPRSLALSTTQKKTASRATGGSPSPASASSRRCWAPRTRRTTTGTGTRQA</sequence>